<gene>
    <name evidence="1" type="ORF">J0S82_018547</name>
</gene>
<proteinExistence type="predicted"/>
<accession>A0A8J6AMC7</accession>
<organism evidence="1 2">
    <name type="scientific">Galemys pyrenaicus</name>
    <name type="common">Iberian desman</name>
    <name type="synonym">Pyrenean desman</name>
    <dbReference type="NCBI Taxonomy" id="202257"/>
    <lineage>
        <taxon>Eukaryota</taxon>
        <taxon>Metazoa</taxon>
        <taxon>Chordata</taxon>
        <taxon>Craniata</taxon>
        <taxon>Vertebrata</taxon>
        <taxon>Euteleostomi</taxon>
        <taxon>Mammalia</taxon>
        <taxon>Eutheria</taxon>
        <taxon>Laurasiatheria</taxon>
        <taxon>Eulipotyphla</taxon>
        <taxon>Talpidae</taxon>
        <taxon>Galemys</taxon>
    </lineage>
</organism>
<dbReference type="AlphaFoldDB" id="A0A8J6AMC7"/>
<comment type="caution">
    <text evidence="1">The sequence shown here is derived from an EMBL/GenBank/DDBJ whole genome shotgun (WGS) entry which is preliminary data.</text>
</comment>
<name>A0A8J6AMC7_GALPY</name>
<reference evidence="1" key="1">
    <citation type="journal article" date="2021" name="Evol. Appl.">
        <title>The genome of the Pyrenean desman and the effects of bottlenecks and inbreeding on the genomic landscape of an endangered species.</title>
        <authorList>
            <person name="Escoda L."/>
            <person name="Castresana J."/>
        </authorList>
    </citation>
    <scope>NUCLEOTIDE SEQUENCE</scope>
    <source>
        <strain evidence="1">IBE-C5619</strain>
    </source>
</reference>
<keyword evidence="2" id="KW-1185">Reference proteome</keyword>
<dbReference type="Proteomes" id="UP000700334">
    <property type="component" value="Unassembled WGS sequence"/>
</dbReference>
<protein>
    <submittedName>
        <fullName evidence="1">Uncharacterized protein</fullName>
    </submittedName>
</protein>
<dbReference type="EMBL" id="JAGFMF010011478">
    <property type="protein sequence ID" value="KAG8521322.1"/>
    <property type="molecule type" value="Genomic_DNA"/>
</dbReference>
<evidence type="ECO:0000313" key="1">
    <source>
        <dbReference type="EMBL" id="KAG8521322.1"/>
    </source>
</evidence>
<evidence type="ECO:0000313" key="2">
    <source>
        <dbReference type="Proteomes" id="UP000700334"/>
    </source>
</evidence>
<sequence length="39" mass="4662">MTNKRRTNSHGKKDWGHLQPTRCRLYPLPRLSRNLSLET</sequence>